<evidence type="ECO:0000256" key="10">
    <source>
        <dbReference type="ARBA" id="ARBA00023136"/>
    </source>
</evidence>
<dbReference type="AlphaFoldDB" id="D4GGU2"/>
<comment type="similarity">
    <text evidence="2 13">Belongs to the type III secretion exporter family.</text>
</comment>
<dbReference type="STRING" id="706191.PANA_2222"/>
<evidence type="ECO:0000256" key="7">
    <source>
        <dbReference type="ARBA" id="ARBA00022795"/>
    </source>
</evidence>
<dbReference type="Proteomes" id="UP000001702">
    <property type="component" value="Chromosome"/>
</dbReference>
<evidence type="ECO:0000256" key="12">
    <source>
        <dbReference type="ARBA" id="ARBA00025078"/>
    </source>
</evidence>
<dbReference type="InterPro" id="IPR006136">
    <property type="entry name" value="FlhB"/>
</dbReference>
<evidence type="ECO:0000256" key="11">
    <source>
        <dbReference type="ARBA" id="ARBA00023225"/>
    </source>
</evidence>
<evidence type="ECO:0000256" key="3">
    <source>
        <dbReference type="ARBA" id="ARBA00021622"/>
    </source>
</evidence>
<keyword evidence="5 13" id="KW-1003">Cell membrane</keyword>
<evidence type="ECO:0000256" key="6">
    <source>
        <dbReference type="ARBA" id="ARBA00022692"/>
    </source>
</evidence>
<comment type="subcellular location">
    <subcellularLocation>
        <location evidence="1">Cell membrane</location>
        <topology evidence="1">Multi-pass membrane protein</topology>
    </subcellularLocation>
</comment>
<keyword evidence="11 13" id="KW-1006">Bacterial flagellum protein export</keyword>
<dbReference type="InterPro" id="IPR006135">
    <property type="entry name" value="T3SS_substrate_exporter"/>
</dbReference>
<evidence type="ECO:0000256" key="13">
    <source>
        <dbReference type="RuleBase" id="RU364091"/>
    </source>
</evidence>
<dbReference type="Gene3D" id="6.10.250.2080">
    <property type="match status" value="1"/>
</dbReference>
<feature type="transmembrane region" description="Helical" evidence="13">
    <location>
        <begin position="50"/>
        <end position="72"/>
    </location>
</feature>
<keyword evidence="8 13" id="KW-0653">Protein transport</keyword>
<evidence type="ECO:0000256" key="2">
    <source>
        <dbReference type="ARBA" id="ARBA00010690"/>
    </source>
</evidence>
<dbReference type="SUPFAM" id="SSF160544">
    <property type="entry name" value="EscU C-terminal domain-like"/>
    <property type="match status" value="1"/>
</dbReference>
<dbReference type="Pfam" id="PF01312">
    <property type="entry name" value="Bac_export_2"/>
    <property type="match status" value="1"/>
</dbReference>
<dbReference type="GO" id="GO:0005886">
    <property type="term" value="C:plasma membrane"/>
    <property type="evidence" value="ECO:0007669"/>
    <property type="project" value="UniProtKB-SubCell"/>
</dbReference>
<evidence type="ECO:0000256" key="5">
    <source>
        <dbReference type="ARBA" id="ARBA00022475"/>
    </source>
</evidence>
<evidence type="ECO:0000313" key="15">
    <source>
        <dbReference type="EMBL" id="ADD77389.1"/>
    </source>
</evidence>
<feature type="region of interest" description="Disordered" evidence="14">
    <location>
        <begin position="15"/>
        <end position="40"/>
    </location>
</feature>
<evidence type="ECO:0000256" key="9">
    <source>
        <dbReference type="ARBA" id="ARBA00022989"/>
    </source>
</evidence>
<dbReference type="PANTHER" id="PTHR30531">
    <property type="entry name" value="FLAGELLAR BIOSYNTHETIC PROTEIN FLHB"/>
    <property type="match status" value="1"/>
</dbReference>
<dbReference type="NCBIfam" id="TIGR00328">
    <property type="entry name" value="flhB"/>
    <property type="match status" value="1"/>
</dbReference>
<accession>D4GGU2</accession>
<keyword evidence="9 13" id="KW-1133">Transmembrane helix</keyword>
<evidence type="ECO:0000256" key="14">
    <source>
        <dbReference type="SAM" id="MobiDB-lite"/>
    </source>
</evidence>
<gene>
    <name evidence="13 15" type="primary">flhB</name>
    <name evidence="15" type="ordered locus">PANA_2222</name>
</gene>
<dbReference type="FunFam" id="3.40.1690.10:FF:000001">
    <property type="entry name" value="Flagellar biosynthetic protein FlhB"/>
    <property type="match status" value="1"/>
</dbReference>
<keyword evidence="10 13" id="KW-0472">Membrane</keyword>
<dbReference type="InterPro" id="IPR029025">
    <property type="entry name" value="T3SS_substrate_exporter_C"/>
</dbReference>
<dbReference type="Gene3D" id="3.40.1690.10">
    <property type="entry name" value="secretion proteins EscU"/>
    <property type="match status" value="1"/>
</dbReference>
<dbReference type="HOGENOM" id="CLU_041013_1_2_6"/>
<evidence type="ECO:0000256" key="1">
    <source>
        <dbReference type="ARBA" id="ARBA00004651"/>
    </source>
</evidence>
<feature type="transmembrane region" description="Helical" evidence="13">
    <location>
        <begin position="203"/>
        <end position="228"/>
    </location>
</feature>
<comment type="function">
    <text evidence="12 13">Required for formation of the rod structure in the basal body of the flagellar apparatus. Together with FliI and FliH, may constitute the export apparatus of flagellin.</text>
</comment>
<evidence type="ECO:0000256" key="4">
    <source>
        <dbReference type="ARBA" id="ARBA00022448"/>
    </source>
</evidence>
<sequence>MAFYAQNSCQPRFVVSENSDEEKTESPTAHRLEKAREEGQIPRSRELTSLLMLLAGIMILWVGGAMMAHRLAAMVSTGLRFDHAMVTDDKIIIAHVGNLIMQAIAALLPLLGGLVLVAIASPMLLGGVVISGKSIKVDFGKLNPLSGLKRMFAAQAWTELFKGILKTILVGCVAGWYVWSHWPDMLRLIAESPTTALIHGMDMIAICCSLVMLGLIPMVGYDVFWQLYSHFKKLRMSRQEIRDEHKQQEGDPHVKGRIRQQMRAAARRRMMADVPKADVIVTNPTHYSVALQYNEKKMSAPKVIAKGAGDIALRIRELGAEHRIPVLEAPPLARALYRHTEIGQHIPGALYGAVAEVLAWVWQLRRWKREGGLIPVKPKDLPVPAEMDFAGENTNDG</sequence>
<feature type="compositionally biased region" description="Basic and acidic residues" evidence="14">
    <location>
        <begin position="24"/>
        <end position="40"/>
    </location>
</feature>
<keyword evidence="7 13" id="KW-1005">Bacterial flagellum biogenesis</keyword>
<organism evidence="15 16">
    <name type="scientific">Pantoea ananatis (strain LMG 20103)</name>
    <dbReference type="NCBI Taxonomy" id="706191"/>
    <lineage>
        <taxon>Bacteria</taxon>
        <taxon>Pseudomonadati</taxon>
        <taxon>Pseudomonadota</taxon>
        <taxon>Gammaproteobacteria</taxon>
        <taxon>Enterobacterales</taxon>
        <taxon>Erwiniaceae</taxon>
        <taxon>Pantoea</taxon>
    </lineage>
</organism>
<dbReference type="PRINTS" id="PR00950">
    <property type="entry name" value="TYPE3IMSPROT"/>
</dbReference>
<evidence type="ECO:0000313" key="16">
    <source>
        <dbReference type="Proteomes" id="UP000001702"/>
    </source>
</evidence>
<evidence type="ECO:0000256" key="8">
    <source>
        <dbReference type="ARBA" id="ARBA00022927"/>
    </source>
</evidence>
<dbReference type="eggNOG" id="COG1377">
    <property type="taxonomic scope" value="Bacteria"/>
</dbReference>
<reference evidence="15 16" key="1">
    <citation type="journal article" date="2010" name="J. Bacteriol.">
        <title>Genome sequence of Pantoea ananatis LMG20103, the causative agent of Eucalyptus blight and dieback.</title>
        <authorList>
            <person name="De Maayer P."/>
            <person name="Chan W.Y."/>
            <person name="Venter S.N."/>
            <person name="Toth I.K."/>
            <person name="Birch P.R."/>
            <person name="Joubert F."/>
            <person name="Coutinho T.A."/>
        </authorList>
    </citation>
    <scope>NUCLEOTIDE SEQUENCE [LARGE SCALE GENOMIC DNA]</scope>
    <source>
        <strain evidence="15 16">LMG 20103</strain>
    </source>
</reference>
<proteinExistence type="inferred from homology"/>
<keyword evidence="6 13" id="KW-0812">Transmembrane</keyword>
<dbReference type="KEGG" id="pam:PANA_2222"/>
<dbReference type="PANTHER" id="PTHR30531:SF12">
    <property type="entry name" value="FLAGELLAR BIOSYNTHETIC PROTEIN FLHB"/>
    <property type="match status" value="1"/>
</dbReference>
<dbReference type="GO" id="GO:0009306">
    <property type="term" value="P:protein secretion"/>
    <property type="evidence" value="ECO:0007669"/>
    <property type="project" value="InterPro"/>
</dbReference>
<dbReference type="EMBL" id="CP001875">
    <property type="protein sequence ID" value="ADD77389.1"/>
    <property type="molecule type" value="Genomic_DNA"/>
</dbReference>
<keyword evidence="16" id="KW-1185">Reference proteome</keyword>
<name>D4GGU2_PANAM</name>
<feature type="transmembrane region" description="Helical" evidence="13">
    <location>
        <begin position="92"/>
        <end position="125"/>
    </location>
</feature>
<protein>
    <recommendedName>
        <fullName evidence="3 13">Flagellar biosynthetic protein FlhB</fullName>
    </recommendedName>
</protein>
<dbReference type="MEROPS" id="N06.A01"/>
<keyword evidence="4 13" id="KW-0813">Transport</keyword>
<dbReference type="GO" id="GO:0044780">
    <property type="term" value="P:bacterial-type flagellum assembly"/>
    <property type="evidence" value="ECO:0007669"/>
    <property type="project" value="InterPro"/>
</dbReference>
<feature type="transmembrane region" description="Helical" evidence="13">
    <location>
        <begin position="160"/>
        <end position="179"/>
    </location>
</feature>